<dbReference type="AlphaFoldDB" id="A0A183NVT7"/>
<feature type="compositionally biased region" description="Polar residues" evidence="1">
    <location>
        <begin position="12"/>
        <end position="21"/>
    </location>
</feature>
<reference evidence="2 3" key="1">
    <citation type="submission" date="2018-11" db="EMBL/GenBank/DDBJ databases">
        <authorList>
            <consortium name="Pathogen Informatics"/>
        </authorList>
    </citation>
    <scope>NUCLEOTIDE SEQUENCE [LARGE SCALE GENOMIC DNA]</scope>
    <source>
        <strain>Denwood</strain>
        <strain evidence="3">Zambia</strain>
    </source>
</reference>
<accession>A0A183NVT7</accession>
<keyword evidence="3" id="KW-1185">Reference proteome</keyword>
<sequence>MNSNPIIPETACANSDLSSSQKNDTLLNVHEIVAVTAHEERENESSSTLNADALNGAHHSVIEVSDESNYRDSLVLPENVSHASNDNKEPSAVFIDAVYPNDSSSTNEVFNKFDVNVSEESTSMTSYQASLILTT</sequence>
<gene>
    <name evidence="2" type="ORF">SMTD_LOCUS6223</name>
</gene>
<proteinExistence type="predicted"/>
<feature type="region of interest" description="Disordered" evidence="1">
    <location>
        <begin position="1"/>
        <end position="21"/>
    </location>
</feature>
<dbReference type="STRING" id="31246.A0A183NVT7"/>
<protein>
    <submittedName>
        <fullName evidence="2">Uncharacterized protein</fullName>
    </submittedName>
</protein>
<dbReference type="Proteomes" id="UP000269396">
    <property type="component" value="Unassembled WGS sequence"/>
</dbReference>
<dbReference type="EMBL" id="UZAL01027464">
    <property type="protein sequence ID" value="VDP32815.1"/>
    <property type="molecule type" value="Genomic_DNA"/>
</dbReference>
<evidence type="ECO:0000313" key="2">
    <source>
        <dbReference type="EMBL" id="VDP32815.1"/>
    </source>
</evidence>
<organism evidence="2 3">
    <name type="scientific">Schistosoma mattheei</name>
    <dbReference type="NCBI Taxonomy" id="31246"/>
    <lineage>
        <taxon>Eukaryota</taxon>
        <taxon>Metazoa</taxon>
        <taxon>Spiralia</taxon>
        <taxon>Lophotrochozoa</taxon>
        <taxon>Platyhelminthes</taxon>
        <taxon>Trematoda</taxon>
        <taxon>Digenea</taxon>
        <taxon>Strigeidida</taxon>
        <taxon>Schistosomatoidea</taxon>
        <taxon>Schistosomatidae</taxon>
        <taxon>Schistosoma</taxon>
    </lineage>
</organism>
<evidence type="ECO:0000256" key="1">
    <source>
        <dbReference type="SAM" id="MobiDB-lite"/>
    </source>
</evidence>
<name>A0A183NVT7_9TREM</name>
<evidence type="ECO:0000313" key="3">
    <source>
        <dbReference type="Proteomes" id="UP000269396"/>
    </source>
</evidence>